<dbReference type="InterPro" id="IPR019734">
    <property type="entry name" value="TPR_rpt"/>
</dbReference>
<dbReference type="EMBL" id="CAJNRG010010964">
    <property type="protein sequence ID" value="CAF2128050.1"/>
    <property type="molecule type" value="Genomic_DNA"/>
</dbReference>
<evidence type="ECO:0000256" key="2">
    <source>
        <dbReference type="ARBA" id="ARBA00022803"/>
    </source>
</evidence>
<gene>
    <name evidence="4" type="ORF">XDN619_LOCUS24188</name>
</gene>
<proteinExistence type="predicted"/>
<dbReference type="Gene3D" id="1.25.40.10">
    <property type="entry name" value="Tetratricopeptide repeat domain"/>
    <property type="match status" value="2"/>
</dbReference>
<dbReference type="Pfam" id="PF13181">
    <property type="entry name" value="TPR_8"/>
    <property type="match status" value="1"/>
</dbReference>
<comment type="caution">
    <text evidence="4">The sequence shown here is derived from an EMBL/GenBank/DDBJ whole genome shotgun (WGS) entry which is preliminary data.</text>
</comment>
<dbReference type="AlphaFoldDB" id="A0A816VRP3"/>
<dbReference type="InterPro" id="IPR011990">
    <property type="entry name" value="TPR-like_helical_dom_sf"/>
</dbReference>
<dbReference type="InterPro" id="IPR050498">
    <property type="entry name" value="Ycf3"/>
</dbReference>
<feature type="repeat" description="TPR" evidence="3">
    <location>
        <begin position="258"/>
        <end position="291"/>
    </location>
</feature>
<keyword evidence="1" id="KW-0677">Repeat</keyword>
<sequence>MASKNTNLTNALELAKKYDYANVENEFDLLLSSNQNDVLSLYYRGCTRIHFNKYQLATVNFDAAISSLNLSTKHEVQALYQRGYIQCLNRAKENNSNNVIHKTHFSIGTVHATLGKNEQTLRHFNHAIKNSRDSTEDTSKIYYLHRGRACAFCADFNGARNDLNIVIKESNDPLLRGCAHNELDQHDQAIKEFDLCCNRHDDAIVDYQSIIDDPTRLTSSAIADPIFFRKAISCMSVNAVHDALVSFKKSISLNDRQSDVFYARGMLHYSLGRYEAAVNDHQRALELSELNSTVPLIYQTLNPMYNSSEYYNNIRIVQERPLRKAEAELKQRQEKQLPVAVEYRNIAECQQQGAPYTDDPEKNHRLARGHIQQAIFQQSSICDEITLGINYA</sequence>
<accession>A0A816VRP3</accession>
<evidence type="ECO:0000313" key="5">
    <source>
        <dbReference type="Proteomes" id="UP000663887"/>
    </source>
</evidence>
<dbReference type="PROSITE" id="PS50005">
    <property type="entry name" value="TPR"/>
    <property type="match status" value="1"/>
</dbReference>
<dbReference type="PANTHER" id="PTHR44858:SF1">
    <property type="entry name" value="UDP-N-ACETYLGLUCOSAMINE--PEPTIDE N-ACETYLGLUCOSAMINYLTRANSFERASE SPINDLY-RELATED"/>
    <property type="match status" value="1"/>
</dbReference>
<protein>
    <recommendedName>
        <fullName evidence="6">Tetratricopeptide repeat protein</fullName>
    </recommendedName>
</protein>
<organism evidence="4 5">
    <name type="scientific">Rotaria magnacalcarata</name>
    <dbReference type="NCBI Taxonomy" id="392030"/>
    <lineage>
        <taxon>Eukaryota</taxon>
        <taxon>Metazoa</taxon>
        <taxon>Spiralia</taxon>
        <taxon>Gnathifera</taxon>
        <taxon>Rotifera</taxon>
        <taxon>Eurotatoria</taxon>
        <taxon>Bdelloidea</taxon>
        <taxon>Philodinida</taxon>
        <taxon>Philodinidae</taxon>
        <taxon>Rotaria</taxon>
    </lineage>
</organism>
<evidence type="ECO:0000256" key="1">
    <source>
        <dbReference type="ARBA" id="ARBA00022737"/>
    </source>
</evidence>
<name>A0A816VRP3_9BILA</name>
<dbReference type="Proteomes" id="UP000663887">
    <property type="component" value="Unassembled WGS sequence"/>
</dbReference>
<dbReference type="SUPFAM" id="SSF48452">
    <property type="entry name" value="TPR-like"/>
    <property type="match status" value="2"/>
</dbReference>
<evidence type="ECO:0000313" key="4">
    <source>
        <dbReference type="EMBL" id="CAF2128050.1"/>
    </source>
</evidence>
<evidence type="ECO:0000256" key="3">
    <source>
        <dbReference type="PROSITE-ProRule" id="PRU00339"/>
    </source>
</evidence>
<dbReference type="SMART" id="SM00028">
    <property type="entry name" value="TPR"/>
    <property type="match status" value="3"/>
</dbReference>
<reference evidence="4" key="1">
    <citation type="submission" date="2021-02" db="EMBL/GenBank/DDBJ databases">
        <authorList>
            <person name="Nowell W R."/>
        </authorList>
    </citation>
    <scope>NUCLEOTIDE SEQUENCE</scope>
</reference>
<dbReference type="PANTHER" id="PTHR44858">
    <property type="entry name" value="TETRATRICOPEPTIDE REPEAT PROTEIN 6"/>
    <property type="match status" value="1"/>
</dbReference>
<evidence type="ECO:0008006" key="6">
    <source>
        <dbReference type="Google" id="ProtNLM"/>
    </source>
</evidence>
<keyword evidence="2 3" id="KW-0802">TPR repeat</keyword>